<dbReference type="EMBL" id="CP052909">
    <property type="protein sequence ID" value="QNJ96872.1"/>
    <property type="molecule type" value="Genomic_DNA"/>
</dbReference>
<evidence type="ECO:0000313" key="2">
    <source>
        <dbReference type="EMBL" id="QNJ96872.1"/>
    </source>
</evidence>
<dbReference type="GO" id="GO:0004180">
    <property type="term" value="F:carboxypeptidase activity"/>
    <property type="evidence" value="ECO:0007669"/>
    <property type="project" value="UniProtKB-KW"/>
</dbReference>
<dbReference type="KEGG" id="alti:ALE3EI_0284"/>
<dbReference type="Gene3D" id="3.30.1380.10">
    <property type="match status" value="1"/>
</dbReference>
<protein>
    <submittedName>
        <fullName evidence="2">D-alanyl-D-alanine carboxypeptidase</fullName>
    </submittedName>
</protein>
<keyword evidence="3" id="KW-1185">Reference proteome</keyword>
<dbReference type="PANTHER" id="PTHR34385">
    <property type="entry name" value="D-ALANYL-D-ALANINE CARBOXYPEPTIDASE"/>
    <property type="match status" value="1"/>
</dbReference>
<gene>
    <name evidence="2" type="ORF">ALE3EI_0284</name>
</gene>
<dbReference type="InterPro" id="IPR003709">
    <property type="entry name" value="VanY-like_core_dom"/>
</dbReference>
<dbReference type="InterPro" id="IPR052179">
    <property type="entry name" value="DD-CPase-like"/>
</dbReference>
<feature type="domain" description="D-alanyl-D-alanine carboxypeptidase-like core" evidence="1">
    <location>
        <begin position="51"/>
        <end position="194"/>
    </location>
</feature>
<dbReference type="GO" id="GO:0006508">
    <property type="term" value="P:proteolysis"/>
    <property type="evidence" value="ECO:0007669"/>
    <property type="project" value="InterPro"/>
</dbReference>
<name>A0A7G8PRA6_9FLAO</name>
<keyword evidence="2" id="KW-0645">Protease</keyword>
<evidence type="ECO:0000259" key="1">
    <source>
        <dbReference type="Pfam" id="PF02557"/>
    </source>
</evidence>
<reference evidence="2 3" key="1">
    <citation type="submission" date="2020-04" db="EMBL/GenBank/DDBJ databases">
        <title>Genome sequence of Altibacter aquimarinus strain ALE3EI.</title>
        <authorList>
            <person name="Oh H.-M."/>
            <person name="Jang D."/>
        </authorList>
    </citation>
    <scope>NUCLEOTIDE SEQUENCE [LARGE SCALE GENOMIC DNA]</scope>
    <source>
        <strain evidence="2 3">ALE3EI</strain>
    </source>
</reference>
<dbReference type="Proteomes" id="UP000515514">
    <property type="component" value="Chromosome"/>
</dbReference>
<organism evidence="2 3">
    <name type="scientific">Constantimarinum furrinae</name>
    <dbReference type="NCBI Taxonomy" id="2562285"/>
    <lineage>
        <taxon>Bacteria</taxon>
        <taxon>Pseudomonadati</taxon>
        <taxon>Bacteroidota</taxon>
        <taxon>Flavobacteriia</taxon>
        <taxon>Flavobacteriales</taxon>
        <taxon>Flavobacteriaceae</taxon>
        <taxon>Altibacter/Constantimarinum group</taxon>
        <taxon>Constantimarinum</taxon>
    </lineage>
</organism>
<proteinExistence type="predicted"/>
<dbReference type="PANTHER" id="PTHR34385:SF1">
    <property type="entry name" value="PEPTIDOGLYCAN L-ALANYL-D-GLUTAMATE ENDOPEPTIDASE CWLK"/>
    <property type="match status" value="1"/>
</dbReference>
<keyword evidence="2" id="KW-0121">Carboxypeptidase</keyword>
<dbReference type="AlphaFoldDB" id="A0A7G8PRA6"/>
<dbReference type="InterPro" id="IPR009045">
    <property type="entry name" value="Zn_M74/Hedgehog-like"/>
</dbReference>
<dbReference type="RefSeq" id="WP_186990109.1">
    <property type="nucleotide sequence ID" value="NZ_CP052909.1"/>
</dbReference>
<evidence type="ECO:0000313" key="3">
    <source>
        <dbReference type="Proteomes" id="UP000515514"/>
    </source>
</evidence>
<dbReference type="Pfam" id="PF02557">
    <property type="entry name" value="VanY"/>
    <property type="match status" value="1"/>
</dbReference>
<dbReference type="CDD" id="cd14847">
    <property type="entry name" value="DD-carboxypeptidase_like"/>
    <property type="match status" value="1"/>
</dbReference>
<sequence length="245" mass="28375">MKRDQFIKSFLFAGTALCILPQLSFGYSEENYSRDILIGKGTPNLLGDSFKMQQESYENFLLMKAAAAKENINIEVVSAYRSFRRQKEIYEGKYRRFTAQGMNPMAAIEKIIEYSTIPGTSRHHWGTDIDIIDANAPRPQSVLQPEHFHGKGPFCKLKDWLDQNAESFGFFEVYTDNAHRKGFKYEPWHFSYAPVSKPMLEEYKKLDLKKILLEEKILGAQHFSEEFISTYKSENILDINSKLLS</sequence>
<dbReference type="SUPFAM" id="SSF55166">
    <property type="entry name" value="Hedgehog/DD-peptidase"/>
    <property type="match status" value="1"/>
</dbReference>
<accession>A0A7G8PRA6</accession>
<keyword evidence="2" id="KW-0378">Hydrolase</keyword>